<reference evidence="5" key="2">
    <citation type="journal article" date="2019" name="J. Microbiol.">
        <title>Acinetobacter chinensis, a novel Acinetobacter species, carrying blaNDM-1, recovered from hospital sewage.</title>
        <authorList>
            <person name="Hu Y."/>
            <person name="Feng Y."/>
            <person name="Qin J."/>
            <person name="Zhang X."/>
            <person name="Zong Z."/>
        </authorList>
    </citation>
    <scope>NUCLEOTIDE SEQUENCE</scope>
    <source>
        <strain evidence="5">WCHAc010005</strain>
    </source>
</reference>
<accession>A0A3B7LYV4</accession>
<dbReference type="PROSITE" id="PS50943">
    <property type="entry name" value="HTH_CROC1"/>
    <property type="match status" value="1"/>
</dbReference>
<dbReference type="KEGG" id="achi:CDG60_16980"/>
<sequence length="132" mass="14605">MSNRDDEFSAFVDGAKRIKQLIQEKNIKTSDIVSALEVSKDTVGRWLQGQSVPSAQSLMELAKYLGVSERWILEGKPAGAESGVPADLVLLKQASVEQLMNELKLRYAELNLDAEIRVSVRPVEGGFVTRED</sequence>
<dbReference type="Proteomes" id="UP000263753">
    <property type="component" value="Chromosome"/>
</dbReference>
<evidence type="ECO:0000256" key="2">
    <source>
        <dbReference type="ARBA" id="ARBA00023125"/>
    </source>
</evidence>
<organism evidence="5 7">
    <name type="scientific">Acinetobacter chinensis</name>
    <dbReference type="NCBI Taxonomy" id="2004650"/>
    <lineage>
        <taxon>Bacteria</taxon>
        <taxon>Pseudomonadati</taxon>
        <taxon>Pseudomonadota</taxon>
        <taxon>Gammaproteobacteria</taxon>
        <taxon>Moraxellales</taxon>
        <taxon>Moraxellaceae</taxon>
        <taxon>Acinetobacter</taxon>
    </lineage>
</organism>
<evidence type="ECO:0000313" key="8">
    <source>
        <dbReference type="Proteomes" id="UP001278188"/>
    </source>
</evidence>
<dbReference type="RefSeq" id="WP_087512087.1">
    <property type="nucleotide sequence ID" value="NZ_CP032134.1"/>
</dbReference>
<dbReference type="Proteomes" id="UP001278188">
    <property type="component" value="Unassembled WGS sequence"/>
</dbReference>
<keyword evidence="1" id="KW-0805">Transcription regulation</keyword>
<evidence type="ECO:0000259" key="4">
    <source>
        <dbReference type="PROSITE" id="PS50943"/>
    </source>
</evidence>
<reference evidence="6 8" key="3">
    <citation type="submission" date="2023-06" db="EMBL/GenBank/DDBJ databases">
        <title>Genomic Analysis of Acinetobacter Strains Recovered from South Australian Aquatic Samples provides Insights into the Circulation of Antibiotic Resistance determinants in the Environment.</title>
        <authorList>
            <person name="Tobin L."/>
            <person name="Jarocki V.M."/>
            <person name="Kenyon J."/>
            <person name="Drigo B."/>
            <person name="Donner E."/>
            <person name="Djordjevic S.P."/>
            <person name="Hamidian M."/>
        </authorList>
    </citation>
    <scope>NUCLEOTIDE SEQUENCE [LARGE SCALE GENOMIC DNA]</scope>
    <source>
        <strain evidence="6 8">SAAc652</strain>
    </source>
</reference>
<dbReference type="InterPro" id="IPR001387">
    <property type="entry name" value="Cro/C1-type_HTH"/>
</dbReference>
<dbReference type="PANTHER" id="PTHR40661">
    <property type="match status" value="1"/>
</dbReference>
<dbReference type="GO" id="GO:0003677">
    <property type="term" value="F:DNA binding"/>
    <property type="evidence" value="ECO:0007669"/>
    <property type="project" value="UniProtKB-KW"/>
</dbReference>
<reference evidence="7" key="1">
    <citation type="submission" date="2018-09" db="EMBL/GenBank/DDBJ databases">
        <title>The complete genome of Acinetobacter sp. strain WCHAc010005.</title>
        <authorList>
            <person name="Hu Y."/>
            <person name="Long H."/>
            <person name="Feng Y."/>
            <person name="Zong Z."/>
        </authorList>
    </citation>
    <scope>NUCLEOTIDE SEQUENCE [LARGE SCALE GENOMIC DNA]</scope>
    <source>
        <strain evidence="7">WCHAc010005</strain>
    </source>
</reference>
<evidence type="ECO:0000256" key="3">
    <source>
        <dbReference type="ARBA" id="ARBA00023163"/>
    </source>
</evidence>
<dbReference type="InterPro" id="IPR010982">
    <property type="entry name" value="Lambda_DNA-bd_dom_sf"/>
</dbReference>
<gene>
    <name evidence="5" type="ORF">CDG60_16980</name>
    <name evidence="6" type="ORF">QR674_09740</name>
</gene>
<evidence type="ECO:0000313" key="7">
    <source>
        <dbReference type="Proteomes" id="UP000263753"/>
    </source>
</evidence>
<dbReference type="CDD" id="cd00093">
    <property type="entry name" value="HTH_XRE"/>
    <property type="match status" value="1"/>
</dbReference>
<feature type="domain" description="HTH cro/C1-type" evidence="4">
    <location>
        <begin position="18"/>
        <end position="72"/>
    </location>
</feature>
<evidence type="ECO:0000313" key="6">
    <source>
        <dbReference type="EMBL" id="MDV2469269.1"/>
    </source>
</evidence>
<dbReference type="SMART" id="SM00530">
    <property type="entry name" value="HTH_XRE"/>
    <property type="match status" value="1"/>
</dbReference>
<evidence type="ECO:0000256" key="1">
    <source>
        <dbReference type="ARBA" id="ARBA00023015"/>
    </source>
</evidence>
<dbReference type="EMBL" id="CP032134">
    <property type="protein sequence ID" value="AXY58100.1"/>
    <property type="molecule type" value="Genomic_DNA"/>
</dbReference>
<protein>
    <submittedName>
        <fullName evidence="6">Helix-turn-helix transcriptional regulator</fullName>
    </submittedName>
    <submittedName>
        <fullName evidence="5">XRE family transcriptional regulator</fullName>
    </submittedName>
</protein>
<dbReference type="Pfam" id="PF01381">
    <property type="entry name" value="HTH_3"/>
    <property type="match status" value="1"/>
</dbReference>
<keyword evidence="8" id="KW-1185">Reference proteome</keyword>
<dbReference type="EMBL" id="JASVDY010000003">
    <property type="protein sequence ID" value="MDV2469269.1"/>
    <property type="molecule type" value="Genomic_DNA"/>
</dbReference>
<keyword evidence="3" id="KW-0804">Transcription</keyword>
<dbReference type="SUPFAM" id="SSF47413">
    <property type="entry name" value="lambda repressor-like DNA-binding domains"/>
    <property type="match status" value="1"/>
</dbReference>
<dbReference type="AlphaFoldDB" id="A0A3B7LYV4"/>
<name>A0A3B7LYV4_9GAMM</name>
<keyword evidence="2" id="KW-0238">DNA-binding</keyword>
<dbReference type="PANTHER" id="PTHR40661:SF3">
    <property type="entry name" value="FELS-1 PROPHAGE TRANSCRIPTIONAL REGULATOR"/>
    <property type="match status" value="1"/>
</dbReference>
<dbReference type="Gene3D" id="1.10.260.40">
    <property type="entry name" value="lambda repressor-like DNA-binding domains"/>
    <property type="match status" value="1"/>
</dbReference>
<proteinExistence type="predicted"/>
<evidence type="ECO:0000313" key="5">
    <source>
        <dbReference type="EMBL" id="AXY58100.1"/>
    </source>
</evidence>